<dbReference type="NCBIfam" id="TIGR01428">
    <property type="entry name" value="HAD_type_II"/>
    <property type="match status" value="1"/>
</dbReference>
<dbReference type="SUPFAM" id="SSF56784">
    <property type="entry name" value="HAD-like"/>
    <property type="match status" value="1"/>
</dbReference>
<evidence type="ECO:0000256" key="2">
    <source>
        <dbReference type="ARBA" id="ARBA00022801"/>
    </source>
</evidence>
<protein>
    <submittedName>
        <fullName evidence="3">Haloacid dehalogenase type II</fullName>
    </submittedName>
</protein>
<dbReference type="InterPro" id="IPR036412">
    <property type="entry name" value="HAD-like_sf"/>
</dbReference>
<keyword evidence="2" id="KW-0378">Hydrolase</keyword>
<keyword evidence="4" id="KW-1185">Reference proteome</keyword>
<name>A0A927K5C7_9ACTN</name>
<dbReference type="InterPro" id="IPR023214">
    <property type="entry name" value="HAD_sf"/>
</dbReference>
<accession>A0A927K5C7</accession>
<dbReference type="CDD" id="cd02588">
    <property type="entry name" value="HAD_L2-DEX"/>
    <property type="match status" value="1"/>
</dbReference>
<comment type="similarity">
    <text evidence="1">Belongs to the HAD-like hydrolase superfamily. S-2-haloalkanoic acid dehalogenase family.</text>
</comment>
<dbReference type="InterPro" id="IPR006328">
    <property type="entry name" value="2-HAD"/>
</dbReference>
<dbReference type="Gene3D" id="3.40.50.1000">
    <property type="entry name" value="HAD superfamily/HAD-like"/>
    <property type="match status" value="1"/>
</dbReference>
<dbReference type="RefSeq" id="WP_192143861.1">
    <property type="nucleotide sequence ID" value="NZ_JACYXZ010000003.1"/>
</dbReference>
<dbReference type="Proteomes" id="UP000616839">
    <property type="component" value="Unassembled WGS sequence"/>
</dbReference>
<dbReference type="InterPro" id="IPR023198">
    <property type="entry name" value="PGP-like_dom2"/>
</dbReference>
<dbReference type="PANTHER" id="PTHR43316:SF3">
    <property type="entry name" value="HALOACID DEHALOGENASE, TYPE II (AFU_ORTHOLOGUE AFUA_2G07750)-RELATED"/>
    <property type="match status" value="1"/>
</dbReference>
<dbReference type="PANTHER" id="PTHR43316">
    <property type="entry name" value="HYDROLASE, HALOACID DELAHOGENASE-RELATED"/>
    <property type="match status" value="1"/>
</dbReference>
<dbReference type="EMBL" id="JACYXZ010000003">
    <property type="protein sequence ID" value="MBD8870577.1"/>
    <property type="molecule type" value="Genomic_DNA"/>
</dbReference>
<dbReference type="GO" id="GO:0019120">
    <property type="term" value="F:hydrolase activity, acting on acid halide bonds, in C-halide compounds"/>
    <property type="evidence" value="ECO:0007669"/>
    <property type="project" value="InterPro"/>
</dbReference>
<dbReference type="PRINTS" id="PR00413">
    <property type="entry name" value="HADHALOGNASE"/>
</dbReference>
<dbReference type="InterPro" id="IPR006439">
    <property type="entry name" value="HAD-SF_hydro_IA"/>
</dbReference>
<dbReference type="NCBIfam" id="TIGR01493">
    <property type="entry name" value="HAD-SF-IA-v2"/>
    <property type="match status" value="1"/>
</dbReference>
<comment type="caution">
    <text evidence="3">The sequence shown here is derived from an EMBL/GenBank/DDBJ whole genome shotgun (WGS) entry which is preliminary data.</text>
</comment>
<evidence type="ECO:0000256" key="1">
    <source>
        <dbReference type="ARBA" id="ARBA00008106"/>
    </source>
</evidence>
<evidence type="ECO:0000313" key="3">
    <source>
        <dbReference type="EMBL" id="MBD8870577.1"/>
    </source>
</evidence>
<sequence>MSTKVVIFDVNETLSDLSPLAGAFEEVGLPGSAVNAWFAAILRDGFALTVHGERPAFADLVGDQVRHQLAAHGVGTDPDEAAGTVLDTFMSLEVHPDVADGLAALAGRGLRLVTLSNGSASVAEGLLERAGLTDHLERFLSVDDAGIWKPAPRAYQHALDACRVSAEEAVLVAVHAWDTDGASRAGLRSAWVNRNGLPYPSAFTAPDLEVADLVELAERI</sequence>
<gene>
    <name evidence="3" type="ORF">IE331_13155</name>
</gene>
<organism evidence="3 4">
    <name type="scientific">Nocardioides donggukensis</name>
    <dbReference type="NCBI Taxonomy" id="2774019"/>
    <lineage>
        <taxon>Bacteria</taxon>
        <taxon>Bacillati</taxon>
        <taxon>Actinomycetota</taxon>
        <taxon>Actinomycetes</taxon>
        <taxon>Propionibacteriales</taxon>
        <taxon>Nocardioidaceae</taxon>
        <taxon>Nocardioides</taxon>
    </lineage>
</organism>
<evidence type="ECO:0000313" key="4">
    <source>
        <dbReference type="Proteomes" id="UP000616839"/>
    </source>
</evidence>
<dbReference type="AlphaFoldDB" id="A0A927K5C7"/>
<dbReference type="SFLD" id="SFLDS00003">
    <property type="entry name" value="Haloacid_Dehalogenase"/>
    <property type="match status" value="1"/>
</dbReference>
<dbReference type="SFLD" id="SFLDG01129">
    <property type="entry name" value="C1.5:_HAD__Beta-PGM__Phosphata"/>
    <property type="match status" value="1"/>
</dbReference>
<reference evidence="3" key="1">
    <citation type="submission" date="2020-09" db="EMBL/GenBank/DDBJ databases">
        <title>Nocardioides sp. strain MJB4 16S ribosomal RNA gene Genome sequencing and assembly.</title>
        <authorList>
            <person name="Kim I."/>
        </authorList>
    </citation>
    <scope>NUCLEOTIDE SEQUENCE</scope>
    <source>
        <strain evidence="3">MJB4</strain>
    </source>
</reference>
<dbReference type="Pfam" id="PF00702">
    <property type="entry name" value="Hydrolase"/>
    <property type="match status" value="1"/>
</dbReference>
<proteinExistence type="inferred from homology"/>
<dbReference type="InterPro" id="IPR051540">
    <property type="entry name" value="S-2-haloacid_dehalogenase"/>
</dbReference>
<dbReference type="Gene3D" id="1.10.150.240">
    <property type="entry name" value="Putative phosphatase, domain 2"/>
    <property type="match status" value="1"/>
</dbReference>